<dbReference type="PANTHER" id="PTHR45138">
    <property type="entry name" value="REGULATORY COMPONENTS OF SENSORY TRANSDUCTION SYSTEM"/>
    <property type="match status" value="1"/>
</dbReference>
<sequence length="392" mass="45112">MNIFNIQNELVLLLLRNSLKTVPFNVFLAALLALILLYNDVPMRLVGLWSLTIIILSVVRWLYSYFMMKTEYYNTHPAPVLGVFLLFVFLTGLFWGSAYVIFLPYITPFLEVIIILIAGGLCAGSIGSLSVFLLAYYAYLLPIFLPIVTYNFSFFEMERIILAIMFLLFIIMLIIHAHSNAYLLLQTSELSKEKDSLIHKLTYTNKKLEKYIQKLKTITITDPLTNLYNRRYFEKVLNHEFKRAKRNDYALNLVFIDIDNFKDVNDTFGHPLGDKLLVYLANLLKQTMRRSNDTVFRLGGDEFAAILANTTLANTLSICKTLCTEFKKAKFAKKEKLNDEHDLLQQISLSIGVVFIPSEYQKDIENAVIAVDKALYEAKKRGKDQIITTKLQ</sequence>
<dbReference type="STRING" id="454.Lisr_2511"/>
<feature type="domain" description="GGDEF" evidence="5">
    <location>
        <begin position="249"/>
        <end position="391"/>
    </location>
</feature>
<evidence type="ECO:0000313" key="6">
    <source>
        <dbReference type="EMBL" id="KTD14283.1"/>
    </source>
</evidence>
<dbReference type="AlphaFoldDB" id="A0A0W0V2C7"/>
<dbReference type="FunFam" id="3.30.70.270:FF:000001">
    <property type="entry name" value="Diguanylate cyclase domain protein"/>
    <property type="match status" value="1"/>
</dbReference>
<dbReference type="Proteomes" id="UP000054761">
    <property type="component" value="Unassembled WGS sequence"/>
</dbReference>
<keyword evidence="4" id="KW-0472">Membrane</keyword>
<feature type="transmembrane region" description="Helical" evidence="4">
    <location>
        <begin position="113"/>
        <end position="140"/>
    </location>
</feature>
<name>A0A0W0V2C7_9GAMM</name>
<dbReference type="OrthoDB" id="9813903at2"/>
<feature type="transmembrane region" description="Helical" evidence="4">
    <location>
        <begin position="83"/>
        <end position="106"/>
    </location>
</feature>
<comment type="catalytic activity">
    <reaction evidence="3">
        <text>2 GTP = 3',3'-c-di-GMP + 2 diphosphate</text>
        <dbReference type="Rhea" id="RHEA:24898"/>
        <dbReference type="ChEBI" id="CHEBI:33019"/>
        <dbReference type="ChEBI" id="CHEBI:37565"/>
        <dbReference type="ChEBI" id="CHEBI:58805"/>
        <dbReference type="EC" id="2.7.7.65"/>
    </reaction>
</comment>
<keyword evidence="4" id="KW-0812">Transmembrane</keyword>
<gene>
    <name evidence="6" type="ORF">Lisr_2511</name>
</gene>
<dbReference type="PATRIC" id="fig|454.4.peg.2746"/>
<feature type="transmembrane region" description="Helical" evidence="4">
    <location>
        <begin position="45"/>
        <end position="63"/>
    </location>
</feature>
<dbReference type="EMBL" id="LNYH01000149">
    <property type="protein sequence ID" value="KTD14283.1"/>
    <property type="molecule type" value="Genomic_DNA"/>
</dbReference>
<dbReference type="PROSITE" id="PS50887">
    <property type="entry name" value="GGDEF"/>
    <property type="match status" value="1"/>
</dbReference>
<dbReference type="InterPro" id="IPR029787">
    <property type="entry name" value="Nucleotide_cyclase"/>
</dbReference>
<dbReference type="PANTHER" id="PTHR45138:SF9">
    <property type="entry name" value="DIGUANYLATE CYCLASE DGCM-RELATED"/>
    <property type="match status" value="1"/>
</dbReference>
<evidence type="ECO:0000256" key="3">
    <source>
        <dbReference type="ARBA" id="ARBA00034247"/>
    </source>
</evidence>
<keyword evidence="7" id="KW-1185">Reference proteome</keyword>
<proteinExistence type="predicted"/>
<dbReference type="NCBIfam" id="TIGR00254">
    <property type="entry name" value="GGDEF"/>
    <property type="match status" value="1"/>
</dbReference>
<evidence type="ECO:0000256" key="1">
    <source>
        <dbReference type="ARBA" id="ARBA00001946"/>
    </source>
</evidence>
<dbReference type="Pfam" id="PF00990">
    <property type="entry name" value="GGDEF"/>
    <property type="match status" value="1"/>
</dbReference>
<dbReference type="InterPro" id="IPR000160">
    <property type="entry name" value="GGDEF_dom"/>
</dbReference>
<protein>
    <recommendedName>
        <fullName evidence="2">diguanylate cyclase</fullName>
        <ecNumber evidence="2">2.7.7.65</ecNumber>
    </recommendedName>
</protein>
<reference evidence="6 7" key="1">
    <citation type="submission" date="2015-11" db="EMBL/GenBank/DDBJ databases">
        <title>Genomic analysis of 38 Legionella species identifies large and diverse effector repertoires.</title>
        <authorList>
            <person name="Burstein D."/>
            <person name="Amaro F."/>
            <person name="Zusman T."/>
            <person name="Lifshitz Z."/>
            <person name="Cohen O."/>
            <person name="Gilbert J.A."/>
            <person name="Pupko T."/>
            <person name="Shuman H.A."/>
            <person name="Segal G."/>
        </authorList>
    </citation>
    <scope>NUCLEOTIDE SEQUENCE [LARGE SCALE GENOMIC DNA]</scope>
    <source>
        <strain evidence="6 7">Bercovier 4</strain>
    </source>
</reference>
<comment type="cofactor">
    <cofactor evidence="1">
        <name>Mg(2+)</name>
        <dbReference type="ChEBI" id="CHEBI:18420"/>
    </cofactor>
</comment>
<dbReference type="EC" id="2.7.7.65" evidence="2"/>
<dbReference type="InterPro" id="IPR043128">
    <property type="entry name" value="Rev_trsase/Diguanyl_cyclase"/>
</dbReference>
<evidence type="ECO:0000256" key="4">
    <source>
        <dbReference type="SAM" id="Phobius"/>
    </source>
</evidence>
<dbReference type="CDD" id="cd01949">
    <property type="entry name" value="GGDEF"/>
    <property type="match status" value="1"/>
</dbReference>
<keyword evidence="4" id="KW-1133">Transmembrane helix</keyword>
<evidence type="ECO:0000259" key="5">
    <source>
        <dbReference type="PROSITE" id="PS50887"/>
    </source>
</evidence>
<comment type="caution">
    <text evidence="6">The sequence shown here is derived from an EMBL/GenBank/DDBJ whole genome shotgun (WGS) entry which is preliminary data.</text>
</comment>
<feature type="transmembrane region" description="Helical" evidence="4">
    <location>
        <begin position="160"/>
        <end position="185"/>
    </location>
</feature>
<dbReference type="InterPro" id="IPR050469">
    <property type="entry name" value="Diguanylate_Cyclase"/>
</dbReference>
<dbReference type="Gene3D" id="3.30.70.270">
    <property type="match status" value="1"/>
</dbReference>
<feature type="transmembrane region" description="Helical" evidence="4">
    <location>
        <begin position="22"/>
        <end position="38"/>
    </location>
</feature>
<dbReference type="RefSeq" id="WP_058502794.1">
    <property type="nucleotide sequence ID" value="NZ_CAAAJA010000011.1"/>
</dbReference>
<dbReference type="SMART" id="SM00267">
    <property type="entry name" value="GGDEF"/>
    <property type="match status" value="1"/>
</dbReference>
<dbReference type="SUPFAM" id="SSF55073">
    <property type="entry name" value="Nucleotide cyclase"/>
    <property type="match status" value="1"/>
</dbReference>
<evidence type="ECO:0000313" key="7">
    <source>
        <dbReference type="Proteomes" id="UP000054761"/>
    </source>
</evidence>
<accession>A0A0W0V2C7</accession>
<evidence type="ECO:0000256" key="2">
    <source>
        <dbReference type="ARBA" id="ARBA00012528"/>
    </source>
</evidence>
<dbReference type="GO" id="GO:0052621">
    <property type="term" value="F:diguanylate cyclase activity"/>
    <property type="evidence" value="ECO:0007669"/>
    <property type="project" value="UniProtKB-EC"/>
</dbReference>
<organism evidence="6 7">
    <name type="scientific">Legionella israelensis</name>
    <dbReference type="NCBI Taxonomy" id="454"/>
    <lineage>
        <taxon>Bacteria</taxon>
        <taxon>Pseudomonadati</taxon>
        <taxon>Pseudomonadota</taxon>
        <taxon>Gammaproteobacteria</taxon>
        <taxon>Legionellales</taxon>
        <taxon>Legionellaceae</taxon>
        <taxon>Legionella</taxon>
    </lineage>
</organism>